<dbReference type="CDD" id="cd07018">
    <property type="entry name" value="S49_SppA_67K_type"/>
    <property type="match status" value="1"/>
</dbReference>
<evidence type="ECO:0000313" key="10">
    <source>
        <dbReference type="EMBL" id="QDU43050.1"/>
    </source>
</evidence>
<evidence type="ECO:0000256" key="8">
    <source>
        <dbReference type="SAM" id="SignalP"/>
    </source>
</evidence>
<dbReference type="NCBIfam" id="TIGR00705">
    <property type="entry name" value="SppA_67K"/>
    <property type="match status" value="1"/>
</dbReference>
<evidence type="ECO:0000259" key="9">
    <source>
        <dbReference type="Pfam" id="PF01343"/>
    </source>
</evidence>
<dbReference type="InterPro" id="IPR029045">
    <property type="entry name" value="ClpP/crotonase-like_dom_sf"/>
</dbReference>
<keyword evidence="5" id="KW-0720">Serine protease</keyword>
<feature type="domain" description="Peptidase S49" evidence="9">
    <location>
        <begin position="122"/>
        <end position="270"/>
    </location>
</feature>
<dbReference type="PIRSF" id="PIRSF001217">
    <property type="entry name" value="Protease_4_SppA"/>
    <property type="match status" value="1"/>
</dbReference>
<feature type="chain" id="PRO_5022214588" evidence="8">
    <location>
        <begin position="23"/>
        <end position="613"/>
    </location>
</feature>
<evidence type="ECO:0000313" key="11">
    <source>
        <dbReference type="Proteomes" id="UP000319383"/>
    </source>
</evidence>
<feature type="active site" description="Nucleophile" evidence="7">
    <location>
        <position position="400"/>
    </location>
</feature>
<dbReference type="EC" id="3.4.21.-" evidence="10"/>
<dbReference type="InterPro" id="IPR002142">
    <property type="entry name" value="Peptidase_S49"/>
</dbReference>
<dbReference type="InterPro" id="IPR047217">
    <property type="entry name" value="S49_SppA_67K_type_N"/>
</dbReference>
<keyword evidence="11" id="KW-1185">Reference proteome</keyword>
<dbReference type="CDD" id="cd07023">
    <property type="entry name" value="S49_Sppa_N_C"/>
    <property type="match status" value="1"/>
</dbReference>
<dbReference type="InterPro" id="IPR004635">
    <property type="entry name" value="Pept_S49_SppA"/>
</dbReference>
<dbReference type="Pfam" id="PF01343">
    <property type="entry name" value="Peptidase_S49"/>
    <property type="match status" value="2"/>
</dbReference>
<keyword evidence="6" id="KW-0472">Membrane</keyword>
<dbReference type="PANTHER" id="PTHR33209:SF1">
    <property type="entry name" value="PEPTIDASE S49 DOMAIN-CONTAINING PROTEIN"/>
    <property type="match status" value="1"/>
</dbReference>
<comment type="similarity">
    <text evidence="2">Belongs to the peptidase S49 family.</text>
</comment>
<dbReference type="EMBL" id="CP036276">
    <property type="protein sequence ID" value="QDU43050.1"/>
    <property type="molecule type" value="Genomic_DNA"/>
</dbReference>
<keyword evidence="4 10" id="KW-0378">Hydrolase</keyword>
<evidence type="ECO:0000256" key="5">
    <source>
        <dbReference type="ARBA" id="ARBA00022825"/>
    </source>
</evidence>
<dbReference type="Gene3D" id="3.90.226.10">
    <property type="entry name" value="2-enoyl-CoA Hydratase, Chain A, domain 1"/>
    <property type="match status" value="4"/>
</dbReference>
<feature type="active site" description="Proton donor/acceptor" evidence="7">
    <location>
        <position position="189"/>
    </location>
</feature>
<evidence type="ECO:0000256" key="6">
    <source>
        <dbReference type="ARBA" id="ARBA00023136"/>
    </source>
</evidence>
<sequence length="613" mass="66310" precursor="true">MRRMPATIAFVVSALFCSYVVAADEKKPAEATATKSVEKPAKKPEKKPVLTWAHLDITGSYPEGAQAPPLFSKKSESLATIIERLDKAADDRKITGVILNISGPTIGRAKLNELRQAIGNIRAKGKPVYAWVDQGSSGEYQIATACDQIYMPESATLMLTGLRAEITFYKNLFDKAGIQPEMLRVGAFKSAAEPYTRTEMSPEFRQEMNEIIGNFYEQMISMIAEARKLDPKAVEAAIDTAPLSSAEAHQLGLIDHVAYEDQLIDAVEKLNPEAEVKLSKRYGKKKMNLDFSLFGFQQTMNQLMGIDTKRSSKRPKIAVIYATGAITSGRSGSSMFGGQSLGSETLIKAIREVREDETVKAVVLRVDSPGGSALASDLMWRELELLEVPFYVSMGDTAASGGYYIAMGADRIFAEPGTLTGSIGVVGGKLAIGGLFNKVGVTTSVISRGKNAGVFSTTDGFTESERAAMVKLLNTVYEQFTSKAAKGRGMDLARLEELAGGRVYTGTQALKVGLVDELGTLADTITAVKVKAGFDADKNLELKVLPKAPNPLEAFLGPMDADARSSAAQTALLRRTLDGIAPELTRQLQGLELLRLFGNQRVLVLMPFNLHLN</sequence>
<protein>
    <submittedName>
        <fullName evidence="10">Protease 4</fullName>
        <ecNumber evidence="10">3.4.21.-</ecNumber>
    </submittedName>
</protein>
<dbReference type="RefSeq" id="WP_197534724.1">
    <property type="nucleotide sequence ID" value="NZ_CP036276.1"/>
</dbReference>
<dbReference type="GO" id="GO:0016020">
    <property type="term" value="C:membrane"/>
    <property type="evidence" value="ECO:0007669"/>
    <property type="project" value="UniProtKB-SubCell"/>
</dbReference>
<evidence type="ECO:0000256" key="1">
    <source>
        <dbReference type="ARBA" id="ARBA00004370"/>
    </source>
</evidence>
<dbReference type="Proteomes" id="UP000319383">
    <property type="component" value="Chromosome"/>
</dbReference>
<evidence type="ECO:0000256" key="4">
    <source>
        <dbReference type="ARBA" id="ARBA00022801"/>
    </source>
</evidence>
<reference evidence="10 11" key="1">
    <citation type="submission" date="2019-02" db="EMBL/GenBank/DDBJ databases">
        <title>Deep-cultivation of Planctomycetes and their phenomic and genomic characterization uncovers novel biology.</title>
        <authorList>
            <person name="Wiegand S."/>
            <person name="Jogler M."/>
            <person name="Boedeker C."/>
            <person name="Pinto D."/>
            <person name="Vollmers J."/>
            <person name="Rivas-Marin E."/>
            <person name="Kohn T."/>
            <person name="Peeters S.H."/>
            <person name="Heuer A."/>
            <person name="Rast P."/>
            <person name="Oberbeckmann S."/>
            <person name="Bunk B."/>
            <person name="Jeske O."/>
            <person name="Meyerdierks A."/>
            <person name="Storesund J.E."/>
            <person name="Kallscheuer N."/>
            <person name="Luecker S."/>
            <person name="Lage O.M."/>
            <person name="Pohl T."/>
            <person name="Merkel B.J."/>
            <person name="Hornburger P."/>
            <person name="Mueller R.-W."/>
            <person name="Bruemmer F."/>
            <person name="Labrenz M."/>
            <person name="Spormann A.M."/>
            <person name="Op den Camp H."/>
            <person name="Overmann J."/>
            <person name="Amann R."/>
            <person name="Jetten M.S.M."/>
            <person name="Mascher T."/>
            <person name="Medema M.H."/>
            <person name="Devos D.P."/>
            <person name="Kaster A.-K."/>
            <person name="Ovreas L."/>
            <person name="Rohde M."/>
            <person name="Galperin M.Y."/>
            <person name="Jogler C."/>
        </authorList>
    </citation>
    <scope>NUCLEOTIDE SEQUENCE [LARGE SCALE GENOMIC DNA]</scope>
    <source>
        <strain evidence="10 11">Mal52</strain>
    </source>
</reference>
<feature type="signal peptide" evidence="8">
    <location>
        <begin position="1"/>
        <end position="22"/>
    </location>
</feature>
<dbReference type="KEGG" id="sdyn:Mal52_15210"/>
<dbReference type="GO" id="GO:0006465">
    <property type="term" value="P:signal peptide processing"/>
    <property type="evidence" value="ECO:0007669"/>
    <property type="project" value="InterPro"/>
</dbReference>
<dbReference type="NCBIfam" id="TIGR00706">
    <property type="entry name" value="SppA_dom"/>
    <property type="match status" value="1"/>
</dbReference>
<dbReference type="InterPro" id="IPR004634">
    <property type="entry name" value="Pept_S49_pIV"/>
</dbReference>
<dbReference type="PANTHER" id="PTHR33209">
    <property type="entry name" value="PROTEASE 4"/>
    <property type="match status" value="1"/>
</dbReference>
<feature type="domain" description="Peptidase S49" evidence="9">
    <location>
        <begin position="388"/>
        <end position="532"/>
    </location>
</feature>
<gene>
    <name evidence="10" type="primary">sppA_2</name>
    <name evidence="10" type="ORF">Mal52_15210</name>
</gene>
<name>A0A517ZKM9_9PLAN</name>
<organism evidence="10 11">
    <name type="scientific">Symmachiella dynata</name>
    <dbReference type="NCBI Taxonomy" id="2527995"/>
    <lineage>
        <taxon>Bacteria</taxon>
        <taxon>Pseudomonadati</taxon>
        <taxon>Planctomycetota</taxon>
        <taxon>Planctomycetia</taxon>
        <taxon>Planctomycetales</taxon>
        <taxon>Planctomycetaceae</taxon>
        <taxon>Symmachiella</taxon>
    </lineage>
</organism>
<dbReference type="InterPro" id="IPR047272">
    <property type="entry name" value="S49_SppA_C"/>
</dbReference>
<accession>A0A517ZKM9</accession>
<evidence type="ECO:0000256" key="2">
    <source>
        <dbReference type="ARBA" id="ARBA00008683"/>
    </source>
</evidence>
<dbReference type="GO" id="GO:0008236">
    <property type="term" value="F:serine-type peptidase activity"/>
    <property type="evidence" value="ECO:0007669"/>
    <property type="project" value="UniProtKB-KW"/>
</dbReference>
<keyword evidence="3 10" id="KW-0645">Protease</keyword>
<comment type="subcellular location">
    <subcellularLocation>
        <location evidence="1">Membrane</location>
    </subcellularLocation>
</comment>
<proteinExistence type="inferred from homology"/>
<dbReference type="AlphaFoldDB" id="A0A517ZKM9"/>
<dbReference type="SUPFAM" id="SSF52096">
    <property type="entry name" value="ClpP/crotonase"/>
    <property type="match status" value="2"/>
</dbReference>
<evidence type="ECO:0000256" key="3">
    <source>
        <dbReference type="ARBA" id="ARBA00022670"/>
    </source>
</evidence>
<keyword evidence="8" id="KW-0732">Signal</keyword>
<evidence type="ECO:0000256" key="7">
    <source>
        <dbReference type="PIRSR" id="PIRSR001217-1"/>
    </source>
</evidence>